<keyword evidence="9" id="KW-1133">Transmembrane helix</keyword>
<dbReference type="GO" id="GO:0005886">
    <property type="term" value="C:plasma membrane"/>
    <property type="evidence" value="ECO:0007669"/>
    <property type="project" value="UniProtKB-SubCell"/>
</dbReference>
<dbReference type="Gene3D" id="3.40.190.10">
    <property type="entry name" value="Periplasmic binding protein-like II"/>
    <property type="match status" value="2"/>
</dbReference>
<evidence type="ECO:0000256" key="7">
    <source>
        <dbReference type="ARBA" id="ARBA00023139"/>
    </source>
</evidence>
<accession>A0A3D8PQW7</accession>
<dbReference type="AlphaFoldDB" id="A0A3D8PQW7"/>
<dbReference type="Pfam" id="PF12849">
    <property type="entry name" value="PBP_like_2"/>
    <property type="match status" value="1"/>
</dbReference>
<keyword evidence="8" id="KW-0449">Lipoprotein</keyword>
<gene>
    <name evidence="11" type="ORF">CWR48_11065</name>
</gene>
<evidence type="ECO:0000256" key="5">
    <source>
        <dbReference type="ARBA" id="ARBA00022592"/>
    </source>
</evidence>
<feature type="domain" description="PBP" evidence="10">
    <location>
        <begin position="116"/>
        <end position="355"/>
    </location>
</feature>
<dbReference type="PANTHER" id="PTHR30570:SF1">
    <property type="entry name" value="PHOSPHATE-BINDING PROTEIN PSTS"/>
    <property type="match status" value="1"/>
</dbReference>
<keyword evidence="9" id="KW-0472">Membrane</keyword>
<reference evidence="12" key="1">
    <citation type="submission" date="2017-11" db="EMBL/GenBank/DDBJ databases">
        <authorList>
            <person name="Zhu W."/>
        </authorList>
    </citation>
    <scope>NUCLEOTIDE SEQUENCE [LARGE SCALE GENOMIC DNA]</scope>
    <source>
        <strain evidence="12">CAU 1183</strain>
    </source>
</reference>
<evidence type="ECO:0000256" key="2">
    <source>
        <dbReference type="ARBA" id="ARBA00004193"/>
    </source>
</evidence>
<evidence type="ECO:0000313" key="11">
    <source>
        <dbReference type="EMBL" id="RDW18503.1"/>
    </source>
</evidence>
<organism evidence="11 12">
    <name type="scientific">Oceanobacillus arenosus</name>
    <dbReference type="NCBI Taxonomy" id="1229153"/>
    <lineage>
        <taxon>Bacteria</taxon>
        <taxon>Bacillati</taxon>
        <taxon>Bacillota</taxon>
        <taxon>Bacilli</taxon>
        <taxon>Bacillales</taxon>
        <taxon>Bacillaceae</taxon>
        <taxon>Oceanobacillus</taxon>
    </lineage>
</organism>
<evidence type="ECO:0000256" key="1">
    <source>
        <dbReference type="ARBA" id="ARBA00002841"/>
    </source>
</evidence>
<comment type="caution">
    <text evidence="11">The sequence shown here is derived from an EMBL/GenBank/DDBJ whole genome shotgun (WGS) entry which is preliminary data.</text>
</comment>
<feature type="transmembrane region" description="Helical" evidence="9">
    <location>
        <begin position="27"/>
        <end position="45"/>
    </location>
</feature>
<feature type="transmembrane region" description="Helical" evidence="9">
    <location>
        <begin position="52"/>
        <end position="71"/>
    </location>
</feature>
<comment type="subunit">
    <text evidence="4">The complex is composed of two ATP-binding proteins (PstB), two transmembrane proteins (PstC and PstA) and a solute-binding protein (PstS).</text>
</comment>
<keyword evidence="7" id="KW-0564">Palmitate</keyword>
<keyword evidence="12" id="KW-1185">Reference proteome</keyword>
<keyword evidence="5" id="KW-0813">Transport</keyword>
<sequence>MFIIFGFAIIFFLLLTGEVIFYPTFIAIVIAGLLFFICNGIFHFLKPKIWKISAITFFMLCIVAVVVFEQIKAYHNSFETMEDQEVDLYTYQPFEKESNLATLDNPTNFKMGDELLVLDGATALYPLYAAIAQATYPEKEYDMYSSEVMVNTTPDAYQNLINGRADVIFVAGPSEQQLQDAEERDVELEMTPIGREAFVFFVNAENPVKGLSVRQIRDVYSGKVDNWKTFGGNNEKIRAFQRPVDSGSQTALINLMGNTTVVEAPKENVVEGMGGIIEETARYRNYPNAIGFSFRYFSMEMVKNNAIRHLEIDGVFPSKETIQDDTYPLASDFYAVTAASNNPNIEPFLEWILSPQGQSLVEKTGYVPITNIE</sequence>
<name>A0A3D8PQW7_9BACI</name>
<dbReference type="PANTHER" id="PTHR30570">
    <property type="entry name" value="PERIPLASMIC PHOSPHATE BINDING COMPONENT OF PHOSPHATE ABC TRANSPORTER"/>
    <property type="match status" value="1"/>
</dbReference>
<evidence type="ECO:0000256" key="9">
    <source>
        <dbReference type="SAM" id="Phobius"/>
    </source>
</evidence>
<proteinExistence type="inferred from homology"/>
<dbReference type="InterPro" id="IPR050811">
    <property type="entry name" value="Phosphate_ABC_transporter"/>
</dbReference>
<dbReference type="Proteomes" id="UP000257143">
    <property type="component" value="Unassembled WGS sequence"/>
</dbReference>
<protein>
    <recommendedName>
        <fullName evidence="10">PBP domain-containing protein</fullName>
    </recommendedName>
</protein>
<dbReference type="EMBL" id="PIOC01000017">
    <property type="protein sequence ID" value="RDW18503.1"/>
    <property type="molecule type" value="Genomic_DNA"/>
</dbReference>
<evidence type="ECO:0000256" key="6">
    <source>
        <dbReference type="ARBA" id="ARBA00022729"/>
    </source>
</evidence>
<evidence type="ECO:0000256" key="8">
    <source>
        <dbReference type="ARBA" id="ARBA00023288"/>
    </source>
</evidence>
<evidence type="ECO:0000313" key="12">
    <source>
        <dbReference type="Proteomes" id="UP000257143"/>
    </source>
</evidence>
<keyword evidence="6" id="KW-0732">Signal</keyword>
<comment type="function">
    <text evidence="1">Part of the ABC transporter complex PstSACB involved in phosphate import.</text>
</comment>
<dbReference type="SUPFAM" id="SSF53850">
    <property type="entry name" value="Periplasmic binding protein-like II"/>
    <property type="match status" value="1"/>
</dbReference>
<evidence type="ECO:0000256" key="4">
    <source>
        <dbReference type="ARBA" id="ARBA00011529"/>
    </source>
</evidence>
<keyword evidence="5" id="KW-0592">Phosphate transport</keyword>
<comment type="subcellular location">
    <subcellularLocation>
        <location evidence="2">Cell membrane</location>
        <topology evidence="2">Lipid-anchor</topology>
    </subcellularLocation>
</comment>
<dbReference type="InterPro" id="IPR024370">
    <property type="entry name" value="PBP_domain"/>
</dbReference>
<evidence type="ECO:0000256" key="3">
    <source>
        <dbReference type="ARBA" id="ARBA00008725"/>
    </source>
</evidence>
<evidence type="ECO:0000259" key="10">
    <source>
        <dbReference type="Pfam" id="PF12849"/>
    </source>
</evidence>
<comment type="similarity">
    <text evidence="3">Belongs to the PstS family.</text>
</comment>
<dbReference type="GO" id="GO:0006817">
    <property type="term" value="P:phosphate ion transport"/>
    <property type="evidence" value="ECO:0007669"/>
    <property type="project" value="UniProtKB-KW"/>
</dbReference>
<keyword evidence="9" id="KW-0812">Transmembrane</keyword>
<dbReference type="OrthoDB" id="9790048at2"/>